<dbReference type="EMBL" id="JBHMAJ010000010">
    <property type="protein sequence ID" value="MFB9825895.1"/>
    <property type="molecule type" value="Genomic_DNA"/>
</dbReference>
<gene>
    <name evidence="1" type="ORF">ACFFOL_17145</name>
</gene>
<comment type="caution">
    <text evidence="1">The sequence shown here is derived from an EMBL/GenBank/DDBJ whole genome shotgun (WGS) entry which is preliminary data.</text>
</comment>
<organism evidence="1 2">
    <name type="scientific">Halobaculum roseum</name>
    <dbReference type="NCBI Taxonomy" id="2175149"/>
    <lineage>
        <taxon>Archaea</taxon>
        <taxon>Methanobacteriati</taxon>
        <taxon>Methanobacteriota</taxon>
        <taxon>Stenosarchaea group</taxon>
        <taxon>Halobacteria</taxon>
        <taxon>Halobacteriales</taxon>
        <taxon>Haloferacaceae</taxon>
        <taxon>Halobaculum</taxon>
    </lineage>
</organism>
<reference evidence="1" key="1">
    <citation type="submission" date="2024-09" db="EMBL/GenBank/DDBJ databases">
        <authorList>
            <person name="Sun Q."/>
        </authorList>
    </citation>
    <scope>NUCLEOTIDE SEQUENCE [LARGE SCALE GENOMIC DNA]</scope>
    <source>
        <strain evidence="1">JCM 31273</strain>
    </source>
</reference>
<dbReference type="Pfam" id="PF19792">
    <property type="entry name" value="DUF6276"/>
    <property type="match status" value="1"/>
</dbReference>
<evidence type="ECO:0000313" key="2">
    <source>
        <dbReference type="Proteomes" id="UP001589595"/>
    </source>
</evidence>
<dbReference type="Proteomes" id="UP001589595">
    <property type="component" value="Unassembled WGS sequence"/>
</dbReference>
<dbReference type="GeneID" id="67211880"/>
<dbReference type="InterPro" id="IPR046243">
    <property type="entry name" value="DUF6276"/>
</dbReference>
<accession>A0ABD5MTI3</accession>
<name>A0ABD5MTI3_9EURY</name>
<dbReference type="AlphaFoldDB" id="A0ABD5MTI3"/>
<protein>
    <submittedName>
        <fullName evidence="1">DUF6276 family protein</fullName>
    </submittedName>
</protein>
<sequence length="136" mass="14594">MNCPHCDTEVVVFAVPADLREHAPESASTATVCPNCLAVDSADANDAGADPEFPRVHESFPDGDGGVAFALLIGTLPSIALNKASARALRERAEREGVDTALAFDRLIDAVHDAEIVPEFDLQRRVRQLDSLLDRS</sequence>
<dbReference type="RefSeq" id="WP_222921685.1">
    <property type="nucleotide sequence ID" value="NZ_CP082286.1"/>
</dbReference>
<proteinExistence type="predicted"/>
<evidence type="ECO:0000313" key="1">
    <source>
        <dbReference type="EMBL" id="MFB9825895.1"/>
    </source>
</evidence>
<keyword evidence="2" id="KW-1185">Reference proteome</keyword>